<evidence type="ECO:0000313" key="2">
    <source>
        <dbReference type="EMBL" id="CAD7435722.1"/>
    </source>
</evidence>
<dbReference type="EMBL" id="OB802139">
    <property type="protein sequence ID" value="CAD7435722.1"/>
    <property type="molecule type" value="Genomic_DNA"/>
</dbReference>
<organism evidence="2">
    <name type="scientific">Timema monikensis</name>
    <dbReference type="NCBI Taxonomy" id="170555"/>
    <lineage>
        <taxon>Eukaryota</taxon>
        <taxon>Metazoa</taxon>
        <taxon>Ecdysozoa</taxon>
        <taxon>Arthropoda</taxon>
        <taxon>Hexapoda</taxon>
        <taxon>Insecta</taxon>
        <taxon>Pterygota</taxon>
        <taxon>Neoptera</taxon>
        <taxon>Polyneoptera</taxon>
        <taxon>Phasmatodea</taxon>
        <taxon>Timematodea</taxon>
        <taxon>Timematoidea</taxon>
        <taxon>Timematidae</taxon>
        <taxon>Timema</taxon>
    </lineage>
</organism>
<dbReference type="AlphaFoldDB" id="A0A7R9EN10"/>
<proteinExistence type="predicted"/>
<gene>
    <name evidence="2" type="ORF">TMSB3V08_LOCUS12368</name>
</gene>
<feature type="region of interest" description="Disordered" evidence="1">
    <location>
        <begin position="1"/>
        <end position="27"/>
    </location>
</feature>
<evidence type="ECO:0000256" key="1">
    <source>
        <dbReference type="SAM" id="MobiDB-lite"/>
    </source>
</evidence>
<name>A0A7R9EN10_9NEOP</name>
<sequence length="45" mass="5293">MGYGDNLKPRLMTNKSQQSGELPTSTSIEVKNRNNWWPFNFNFIM</sequence>
<protein>
    <submittedName>
        <fullName evidence="2">Uncharacterized protein</fullName>
    </submittedName>
</protein>
<reference evidence="2" key="1">
    <citation type="submission" date="2020-11" db="EMBL/GenBank/DDBJ databases">
        <authorList>
            <person name="Tran Van P."/>
        </authorList>
    </citation>
    <scope>NUCLEOTIDE SEQUENCE</scope>
</reference>
<accession>A0A7R9EN10</accession>
<feature type="compositionally biased region" description="Polar residues" evidence="1">
    <location>
        <begin position="13"/>
        <end position="27"/>
    </location>
</feature>